<evidence type="ECO:0000256" key="2">
    <source>
        <dbReference type="SAM" id="SignalP"/>
    </source>
</evidence>
<feature type="domain" description="BD-FAE-like" evidence="3">
    <location>
        <begin position="99"/>
        <end position="287"/>
    </location>
</feature>
<feature type="signal peptide" evidence="2">
    <location>
        <begin position="1"/>
        <end position="25"/>
    </location>
</feature>
<dbReference type="Pfam" id="PF20434">
    <property type="entry name" value="BD-FAE"/>
    <property type="match status" value="1"/>
</dbReference>
<dbReference type="Gene3D" id="3.40.50.1820">
    <property type="entry name" value="alpha/beta hydrolase"/>
    <property type="match status" value="1"/>
</dbReference>
<comment type="caution">
    <text evidence="4">The sequence shown here is derived from an EMBL/GenBank/DDBJ whole genome shotgun (WGS) entry which is preliminary data.</text>
</comment>
<feature type="chain" id="PRO_5032850056" evidence="2">
    <location>
        <begin position="26"/>
        <end position="333"/>
    </location>
</feature>
<dbReference type="InterPro" id="IPR049492">
    <property type="entry name" value="BD-FAE-like_dom"/>
</dbReference>
<evidence type="ECO:0000313" key="5">
    <source>
        <dbReference type="Proteomes" id="UP000433104"/>
    </source>
</evidence>
<dbReference type="InterPro" id="IPR029058">
    <property type="entry name" value="AB_hydrolase_fold"/>
</dbReference>
<protein>
    <submittedName>
        <fullName evidence="4">Prolyl oligopeptidase family serine peptidase</fullName>
    </submittedName>
</protein>
<keyword evidence="1" id="KW-0378">Hydrolase</keyword>
<dbReference type="PANTHER" id="PTHR48081:SF6">
    <property type="entry name" value="PEPTIDASE S9 PROLYL OLIGOPEPTIDASE CATALYTIC DOMAIN-CONTAINING PROTEIN"/>
    <property type="match status" value="1"/>
</dbReference>
<name>A0A844ZBR5_9SPHN</name>
<dbReference type="Proteomes" id="UP000433104">
    <property type="component" value="Unassembled WGS sequence"/>
</dbReference>
<gene>
    <name evidence="4" type="ORF">GRI38_00190</name>
</gene>
<dbReference type="InterPro" id="IPR050300">
    <property type="entry name" value="GDXG_lipolytic_enzyme"/>
</dbReference>
<evidence type="ECO:0000313" key="4">
    <source>
        <dbReference type="EMBL" id="MXO84457.1"/>
    </source>
</evidence>
<keyword evidence="5" id="KW-1185">Reference proteome</keyword>
<proteinExistence type="predicted"/>
<evidence type="ECO:0000259" key="3">
    <source>
        <dbReference type="Pfam" id="PF20434"/>
    </source>
</evidence>
<dbReference type="RefSeq" id="WP_160681031.1">
    <property type="nucleotide sequence ID" value="NZ_WTYW01000001.1"/>
</dbReference>
<reference evidence="4 5" key="1">
    <citation type="submission" date="2019-12" db="EMBL/GenBank/DDBJ databases">
        <title>Genomic-based taxomic classification of the family Erythrobacteraceae.</title>
        <authorList>
            <person name="Xu L."/>
        </authorList>
    </citation>
    <scope>NUCLEOTIDE SEQUENCE [LARGE SCALE GENOMIC DNA]</scope>
    <source>
        <strain evidence="4 5">MCCC 1A09962</strain>
    </source>
</reference>
<dbReference type="AlphaFoldDB" id="A0A844ZBR5"/>
<organism evidence="4 5">
    <name type="scientific">Parapontixanthobacter aurantiacus</name>
    <dbReference type="NCBI Taxonomy" id="1463599"/>
    <lineage>
        <taxon>Bacteria</taxon>
        <taxon>Pseudomonadati</taxon>
        <taxon>Pseudomonadota</taxon>
        <taxon>Alphaproteobacteria</taxon>
        <taxon>Sphingomonadales</taxon>
        <taxon>Erythrobacteraceae</taxon>
        <taxon>Parapontixanthobacter</taxon>
    </lineage>
</organism>
<accession>A0A844ZBR5</accession>
<dbReference type="OrthoDB" id="9771666at2"/>
<dbReference type="SUPFAM" id="SSF53474">
    <property type="entry name" value="alpha/beta-Hydrolases"/>
    <property type="match status" value="1"/>
</dbReference>
<dbReference type="EMBL" id="WTYW01000001">
    <property type="protein sequence ID" value="MXO84457.1"/>
    <property type="molecule type" value="Genomic_DNA"/>
</dbReference>
<dbReference type="GO" id="GO:0016787">
    <property type="term" value="F:hydrolase activity"/>
    <property type="evidence" value="ECO:0007669"/>
    <property type="project" value="UniProtKB-KW"/>
</dbReference>
<keyword evidence="2" id="KW-0732">Signal</keyword>
<dbReference type="PANTHER" id="PTHR48081">
    <property type="entry name" value="AB HYDROLASE SUPERFAMILY PROTEIN C4A8.06C"/>
    <property type="match status" value="1"/>
</dbReference>
<evidence type="ECO:0000256" key="1">
    <source>
        <dbReference type="ARBA" id="ARBA00022801"/>
    </source>
</evidence>
<sequence>MRSDRRSLLCAGLAFPALLSGKLAAQTAPPSASEPFAGAFADPSATIDLWPSGAPGMPSALPVEETTERSQASGISDRAVLGITVPRLMVFRPDRANGAAVLLMPGGGYNHVVVDKEGYEMGRWLAARGITAFVLFYRLPYDGWAAGPDVALSDAQRAMRVIRHRAGSFSIDPEKIAAMGFSAGGHLCADLATRFAVSTYRPIDEADGLSARPLCAAPIYPVISMDPAVAHAGSRTRLLGDVPSREQELAHSPDRNVPRDAPPVFLLHAEDDDVVPVENALLFRAALKAQGIPVETHLFETGGHGFGLRRAVGKPVEVWPELWLGWARSRGFV</sequence>